<feature type="region of interest" description="Disordered" evidence="1">
    <location>
        <begin position="483"/>
        <end position="518"/>
    </location>
</feature>
<proteinExistence type="predicted"/>
<dbReference type="Proteomes" id="UP000282582">
    <property type="component" value="Unassembled WGS sequence"/>
</dbReference>
<feature type="region of interest" description="Disordered" evidence="1">
    <location>
        <begin position="608"/>
        <end position="663"/>
    </location>
</feature>
<evidence type="ECO:0000313" key="3">
    <source>
        <dbReference type="EMBL" id="RMY09517.1"/>
    </source>
</evidence>
<feature type="compositionally biased region" description="Polar residues" evidence="1">
    <location>
        <begin position="74"/>
        <end position="94"/>
    </location>
</feature>
<gene>
    <name evidence="3" type="ORF">D0868_04201</name>
    <name evidence="2" type="ORF">D0869_02713</name>
</gene>
<comment type="caution">
    <text evidence="3">The sequence shown here is derived from an EMBL/GenBank/DDBJ whole genome shotgun (WGS) entry which is preliminary data.</text>
</comment>
<evidence type="ECO:0000313" key="2">
    <source>
        <dbReference type="EMBL" id="RMX86946.1"/>
    </source>
</evidence>
<feature type="region of interest" description="Disordered" evidence="1">
    <location>
        <begin position="784"/>
        <end position="825"/>
    </location>
</feature>
<dbReference type="AlphaFoldDB" id="A0A3M6Z304"/>
<feature type="region of interest" description="Disordered" evidence="1">
    <location>
        <begin position="370"/>
        <end position="456"/>
    </location>
</feature>
<feature type="compositionally biased region" description="Basic and acidic residues" evidence="1">
    <location>
        <begin position="256"/>
        <end position="273"/>
    </location>
</feature>
<sequence length="887" mass="99095">MPGYRRPYTTAFAPGDLQGFDALERAFQGGQWSKNTDGRPSERSQAYAQKRRSVPTTYADIPSSEGSSLRSESPNPEVQDTVDKQTVTPTQNRSGPRGLRRVPAELATPPLVTRENSGLPPTPPTMANSFEAEVRKSSLPPNVQFADAVRNALHGQKSGLSTPRRHLPTPDPSPPGIRENVATTSLQSSRLKPAPPGQLSRNPSSRGDSFHTAREDPVGGQLNLPRTPSVESHFSNNWLNSNGAISLGELGRGLGYHRDASPTHHSQHPEICDGKSQSGQSSTPTPKRHRQRPVSPYRRDNSEGDLDKQVSYLSDENLNEETSAEDINNLIYSRIREENVKRHSAMSEGSAVPAGVYVDQQMNKEHKLRRAPGAQNLRNGHCSGRAHGEHQQHELRREGLRQPRLRHKNVHLPTRSLEASPEITSDSKTHRLKRETGRDHLRPTSQRSGERLDGQRTGDFLRLSTSSFIQQASQKHTLRHVPAGMNLEHNRNTHKTSLDTDRSLLSSQPRKSLDTGRPFLSATPVSVSHSQMSDHSNMEVCEARGVSIFPHNNESLLLVQQGSNSTEKSTETPESVALNALQDGNIQKGSAAVQETPTRDVHLAPPVIHVDSPLTNPREAPAPPVFKVIPPTPNDESDRQLGRTEPQTPADNPSTTPQRRLSLAQRARRFSESFMDQPLFTRSLSMRKQHPPRAVSQEARPTYLSPFWRPTDIWDGYDSDEDYDEAELEGIPSASARLPQGGDTSDFEPPPDRKRTLFPRNMSVRMPGFRGQGGFLLGNSLGLDRHGTNNRRPYVVKKSSSGGLRTKKSSSSQHSESLRRKASEEMLRQTVRRQQPGFALPFFGGRRVEYVGLARFRERMRQRMDAREEKVRERRRAVLREQIQHQR</sequence>
<protein>
    <submittedName>
        <fullName evidence="3">Uncharacterized protein</fullName>
    </submittedName>
</protein>
<dbReference type="EMBL" id="QWIJ01000140">
    <property type="protein sequence ID" value="RMX86946.1"/>
    <property type="molecule type" value="Genomic_DNA"/>
</dbReference>
<name>A0A3M6Z304_HORWE</name>
<reference evidence="4 5" key="1">
    <citation type="journal article" date="2018" name="BMC Genomics">
        <title>Genomic evidence for intraspecific hybridization in a clonal and extremely halotolerant yeast.</title>
        <authorList>
            <person name="Gostincar C."/>
            <person name="Stajich J.E."/>
            <person name="Zupancic J."/>
            <person name="Zalar P."/>
            <person name="Gunde-Cimerman N."/>
        </authorList>
    </citation>
    <scope>NUCLEOTIDE SEQUENCE [LARGE SCALE GENOMIC DNA]</scope>
    <source>
        <strain evidence="3 5">EXF-6654</strain>
        <strain evidence="2 4">EXF-6656</strain>
    </source>
</reference>
<feature type="compositionally biased region" description="Basic and acidic residues" evidence="1">
    <location>
        <begin position="488"/>
        <end position="502"/>
    </location>
</feature>
<dbReference type="Proteomes" id="UP000281245">
    <property type="component" value="Unassembled WGS sequence"/>
</dbReference>
<feature type="compositionally biased region" description="Polar residues" evidence="1">
    <location>
        <begin position="181"/>
        <end position="190"/>
    </location>
</feature>
<evidence type="ECO:0000313" key="5">
    <source>
        <dbReference type="Proteomes" id="UP000282582"/>
    </source>
</evidence>
<feature type="compositionally biased region" description="Basic and acidic residues" evidence="1">
    <location>
        <begin position="297"/>
        <end position="306"/>
    </location>
</feature>
<dbReference type="VEuPathDB" id="FungiDB:BTJ68_09708"/>
<feature type="compositionally biased region" description="Polar residues" evidence="1">
    <location>
        <begin position="275"/>
        <end position="285"/>
    </location>
</feature>
<feature type="compositionally biased region" description="Basic and acidic residues" evidence="1">
    <location>
        <begin position="425"/>
        <end position="456"/>
    </location>
</feature>
<evidence type="ECO:0000313" key="4">
    <source>
        <dbReference type="Proteomes" id="UP000281245"/>
    </source>
</evidence>
<dbReference type="EMBL" id="QWIK01000259">
    <property type="protein sequence ID" value="RMY09517.1"/>
    <property type="molecule type" value="Genomic_DNA"/>
</dbReference>
<feature type="compositionally biased region" description="Basic and acidic residues" evidence="1">
    <location>
        <begin position="816"/>
        <end position="825"/>
    </location>
</feature>
<feature type="compositionally biased region" description="Low complexity" evidence="1">
    <location>
        <begin position="63"/>
        <end position="73"/>
    </location>
</feature>
<dbReference type="OrthoDB" id="3870679at2759"/>
<feature type="region of interest" description="Disordered" evidence="1">
    <location>
        <begin position="29"/>
        <end position="229"/>
    </location>
</feature>
<feature type="region of interest" description="Disordered" evidence="1">
    <location>
        <begin position="256"/>
        <end position="306"/>
    </location>
</feature>
<feature type="region of interest" description="Disordered" evidence="1">
    <location>
        <begin position="731"/>
        <end position="758"/>
    </location>
</feature>
<organism evidence="3 5">
    <name type="scientific">Hortaea werneckii</name>
    <name type="common">Black yeast</name>
    <name type="synonym">Cladosporium werneckii</name>
    <dbReference type="NCBI Taxonomy" id="91943"/>
    <lineage>
        <taxon>Eukaryota</taxon>
        <taxon>Fungi</taxon>
        <taxon>Dikarya</taxon>
        <taxon>Ascomycota</taxon>
        <taxon>Pezizomycotina</taxon>
        <taxon>Dothideomycetes</taxon>
        <taxon>Dothideomycetidae</taxon>
        <taxon>Mycosphaerellales</taxon>
        <taxon>Teratosphaeriaceae</taxon>
        <taxon>Hortaea</taxon>
    </lineage>
</organism>
<accession>A0A3M6Z304</accession>
<feature type="compositionally biased region" description="Polar residues" evidence="1">
    <location>
        <begin position="645"/>
        <end position="657"/>
    </location>
</feature>
<feature type="compositionally biased region" description="Basic and acidic residues" evidence="1">
    <location>
        <begin position="386"/>
        <end position="401"/>
    </location>
</feature>
<feature type="compositionally biased region" description="Basic and acidic residues" evidence="1">
    <location>
        <begin position="208"/>
        <end position="217"/>
    </location>
</feature>
<evidence type="ECO:0000256" key="1">
    <source>
        <dbReference type="SAM" id="MobiDB-lite"/>
    </source>
</evidence>